<gene>
    <name evidence="4" type="ORF">LPB303_10445</name>
</gene>
<keyword evidence="2 4" id="KW-0436">Ligase</keyword>
<dbReference type="STRING" id="1333662.LPB303_10445"/>
<evidence type="ECO:0000256" key="1">
    <source>
        <dbReference type="ARBA" id="ARBA00006432"/>
    </source>
</evidence>
<dbReference type="GO" id="GO:0031956">
    <property type="term" value="F:medium-chain fatty acid-CoA ligase activity"/>
    <property type="evidence" value="ECO:0007669"/>
    <property type="project" value="TreeGrafter"/>
</dbReference>
<evidence type="ECO:0000256" key="2">
    <source>
        <dbReference type="ARBA" id="ARBA00022598"/>
    </source>
</evidence>
<dbReference type="InterPro" id="IPR045851">
    <property type="entry name" value="AMP-bd_C_sf"/>
</dbReference>
<accession>A0A176TBH9</accession>
<dbReference type="GO" id="GO:0006631">
    <property type="term" value="P:fatty acid metabolic process"/>
    <property type="evidence" value="ECO:0007669"/>
    <property type="project" value="TreeGrafter"/>
</dbReference>
<evidence type="ECO:0000313" key="5">
    <source>
        <dbReference type="Proteomes" id="UP000076923"/>
    </source>
</evidence>
<dbReference type="InterPro" id="IPR020845">
    <property type="entry name" value="AMP-binding_CS"/>
</dbReference>
<dbReference type="Proteomes" id="UP000076923">
    <property type="component" value="Unassembled WGS sequence"/>
</dbReference>
<reference evidence="4 5" key="1">
    <citation type="submission" date="2016-02" db="EMBL/GenBank/DDBJ databases">
        <title>Draft genome sequence of Polaribacter atrinae KACC17473.</title>
        <authorList>
            <person name="Shin S.-K."/>
            <person name="Yi H."/>
        </authorList>
    </citation>
    <scope>NUCLEOTIDE SEQUENCE [LARGE SCALE GENOMIC DNA]</scope>
    <source>
        <strain evidence="4 5">KACC 17473</strain>
    </source>
</reference>
<dbReference type="Gene3D" id="3.30.300.30">
    <property type="match status" value="1"/>
</dbReference>
<dbReference type="SUPFAM" id="SSF56801">
    <property type="entry name" value="Acetyl-CoA synthetase-like"/>
    <property type="match status" value="1"/>
</dbReference>
<name>A0A176TBH9_9FLAO</name>
<keyword evidence="5" id="KW-1185">Reference proteome</keyword>
<dbReference type="PANTHER" id="PTHR43201:SF5">
    <property type="entry name" value="MEDIUM-CHAIN ACYL-COA LIGASE ACSF2, MITOCHONDRIAL"/>
    <property type="match status" value="1"/>
</dbReference>
<dbReference type="Gene3D" id="3.40.50.12780">
    <property type="entry name" value="N-terminal domain of ligase-like"/>
    <property type="match status" value="1"/>
</dbReference>
<dbReference type="RefSeq" id="WP_068449975.1">
    <property type="nucleotide sequence ID" value="NZ_CP150660.1"/>
</dbReference>
<dbReference type="InterPro" id="IPR000873">
    <property type="entry name" value="AMP-dep_synth/lig_dom"/>
</dbReference>
<sequence>MKRNRFHIKFQLNGVSFSSVDEIITFASIFSDEIHQFLKNWFSDDPYIIVKTSGSTGVPKDIKLQKSKMINSALATGAFFYLKENTTALLCLPTEYIAGKMMLIRALTLGWQLDVVAPTSFPLRGIKKIFDFSAMVPLQLENSLNSLNQIKKLIVGGGVVSKQLENKILNTTCTVFATYGMTETITHIAVKRLNNFSSIERNTSMKSLQKGFYETLPNVEIYKDDRNCLVINALEVSNEVIFTNDIVNLVSETQFEWLGRFDNVINSGGIKLHPEKIEEKLSEIISKRFFVAGIPDSTLGEKLVLIIEDSYTSNEVEVSFKLKINQLKALTKFEIPKEIYFVTKFIETETNKIQRNKTLDLIK</sequence>
<evidence type="ECO:0000313" key="4">
    <source>
        <dbReference type="EMBL" id="OAD44893.1"/>
    </source>
</evidence>
<protein>
    <submittedName>
        <fullName evidence="4">O-succinylbenzoic acid--CoA ligase</fullName>
    </submittedName>
</protein>
<dbReference type="AlphaFoldDB" id="A0A176TBH9"/>
<dbReference type="OrthoDB" id="8870348at2"/>
<dbReference type="InterPro" id="IPR042099">
    <property type="entry name" value="ANL_N_sf"/>
</dbReference>
<dbReference type="PROSITE" id="PS00455">
    <property type="entry name" value="AMP_BINDING"/>
    <property type="match status" value="1"/>
</dbReference>
<feature type="domain" description="AMP-dependent synthetase/ligase" evidence="3">
    <location>
        <begin position="43"/>
        <end position="195"/>
    </location>
</feature>
<comment type="caution">
    <text evidence="4">The sequence shown here is derived from an EMBL/GenBank/DDBJ whole genome shotgun (WGS) entry which is preliminary data.</text>
</comment>
<evidence type="ECO:0000259" key="3">
    <source>
        <dbReference type="Pfam" id="PF00501"/>
    </source>
</evidence>
<comment type="similarity">
    <text evidence="1">Belongs to the ATP-dependent AMP-binding enzyme family.</text>
</comment>
<dbReference type="Pfam" id="PF00501">
    <property type="entry name" value="AMP-binding"/>
    <property type="match status" value="1"/>
</dbReference>
<dbReference type="PANTHER" id="PTHR43201">
    <property type="entry name" value="ACYL-COA SYNTHETASE"/>
    <property type="match status" value="1"/>
</dbReference>
<organism evidence="4 5">
    <name type="scientific">Polaribacter atrinae</name>
    <dbReference type="NCBI Taxonomy" id="1333662"/>
    <lineage>
        <taxon>Bacteria</taxon>
        <taxon>Pseudomonadati</taxon>
        <taxon>Bacteroidota</taxon>
        <taxon>Flavobacteriia</taxon>
        <taxon>Flavobacteriales</taxon>
        <taxon>Flavobacteriaceae</taxon>
    </lineage>
</organism>
<dbReference type="EMBL" id="LVWE01000037">
    <property type="protein sequence ID" value="OAD44893.1"/>
    <property type="molecule type" value="Genomic_DNA"/>
</dbReference>
<proteinExistence type="inferred from homology"/>